<gene>
    <name evidence="1" type="ORF">caldi_07870</name>
</gene>
<accession>A0AA35CLG8</accession>
<dbReference type="AlphaFoldDB" id="A0AA35CLG8"/>
<dbReference type="EMBL" id="AP025628">
    <property type="protein sequence ID" value="BDG59697.1"/>
    <property type="molecule type" value="Genomic_DNA"/>
</dbReference>
<evidence type="ECO:0000313" key="2">
    <source>
        <dbReference type="Proteomes" id="UP001163687"/>
    </source>
</evidence>
<dbReference type="KEGG" id="cmic:caldi_07870"/>
<proteinExistence type="predicted"/>
<sequence>MSAVPPLAGGEIQIFHSDADPPITPTVCVDTTETGVLTPGTLDIVQLCRTKIRRRCSYDPPPTTITCSPTLPPGTTIVAVLFSTAFPLSSTCFNGQFTLTIRSAFFLQLSNGNFITCQVDTDFTDNLGSGTDCALSSPPPSATVSGATIIGGGTAVQATLDVGAFDVSICQDRAVKVVLAPSSVADRVTTPFTGS</sequence>
<protein>
    <submittedName>
        <fullName evidence="1">Uncharacterized protein</fullName>
    </submittedName>
</protein>
<dbReference type="RefSeq" id="WP_264843804.1">
    <property type="nucleotide sequence ID" value="NZ_AP025628.1"/>
</dbReference>
<evidence type="ECO:0000313" key="1">
    <source>
        <dbReference type="EMBL" id="BDG59697.1"/>
    </source>
</evidence>
<dbReference type="Proteomes" id="UP001163687">
    <property type="component" value="Chromosome"/>
</dbReference>
<organism evidence="1 2">
    <name type="scientific">Caldinitratiruptor microaerophilus</name>
    <dbReference type="NCBI Taxonomy" id="671077"/>
    <lineage>
        <taxon>Bacteria</taxon>
        <taxon>Bacillati</taxon>
        <taxon>Bacillota</taxon>
        <taxon>Clostridia</taxon>
        <taxon>Eubacteriales</taxon>
        <taxon>Symbiobacteriaceae</taxon>
        <taxon>Caldinitratiruptor</taxon>
    </lineage>
</organism>
<reference evidence="1" key="1">
    <citation type="submission" date="2022-03" db="EMBL/GenBank/DDBJ databases">
        <title>Complete genome sequence of Caldinitratiruptor microaerophilus.</title>
        <authorList>
            <person name="Mukaiyama R."/>
            <person name="Nishiyama T."/>
            <person name="Ueda K."/>
        </authorList>
    </citation>
    <scope>NUCLEOTIDE SEQUENCE</scope>
    <source>
        <strain evidence="1">JCM 16183</strain>
    </source>
</reference>
<name>A0AA35CLG8_9FIRM</name>
<keyword evidence="2" id="KW-1185">Reference proteome</keyword>